<name>C7YV54_FUSV7</name>
<dbReference type="SUPFAM" id="SSF57756">
    <property type="entry name" value="Retrovirus zinc finger-like domains"/>
    <property type="match status" value="1"/>
</dbReference>
<dbReference type="InParanoid" id="C7YV54"/>
<feature type="compositionally biased region" description="Gly residues" evidence="1">
    <location>
        <begin position="112"/>
        <end position="129"/>
    </location>
</feature>
<dbReference type="RefSeq" id="XP_003050234.1">
    <property type="nucleotide sequence ID" value="XM_003050188.1"/>
</dbReference>
<dbReference type="OrthoDB" id="5105088at2759"/>
<dbReference type="KEGG" id="nhe:NECHADRAFT_85156"/>
<gene>
    <name evidence="2" type="ORF">NECHADRAFT_85156</name>
</gene>
<evidence type="ECO:0000256" key="1">
    <source>
        <dbReference type="SAM" id="MobiDB-lite"/>
    </source>
</evidence>
<accession>C7YV54</accession>
<proteinExistence type="predicted"/>
<dbReference type="GO" id="GO:0003676">
    <property type="term" value="F:nucleic acid binding"/>
    <property type="evidence" value="ECO:0007669"/>
    <property type="project" value="InterPro"/>
</dbReference>
<feature type="compositionally biased region" description="Basic residues" evidence="1">
    <location>
        <begin position="101"/>
        <end position="111"/>
    </location>
</feature>
<feature type="compositionally biased region" description="Low complexity" evidence="1">
    <location>
        <begin position="25"/>
        <end position="37"/>
    </location>
</feature>
<dbReference type="GO" id="GO:0008270">
    <property type="term" value="F:zinc ion binding"/>
    <property type="evidence" value="ECO:0007669"/>
    <property type="project" value="InterPro"/>
</dbReference>
<feature type="region of interest" description="Disordered" evidence="1">
    <location>
        <begin position="473"/>
        <end position="511"/>
    </location>
</feature>
<dbReference type="Proteomes" id="UP000005206">
    <property type="component" value="Chromosome 9"/>
</dbReference>
<dbReference type="VEuPathDB" id="FungiDB:NECHADRAFT_85156"/>
<evidence type="ECO:0000313" key="2">
    <source>
        <dbReference type="EMBL" id="EEU44521.1"/>
    </source>
</evidence>
<dbReference type="eggNOG" id="ENOG502RMEI">
    <property type="taxonomic scope" value="Eukaryota"/>
</dbReference>
<reference evidence="2 3" key="1">
    <citation type="journal article" date="2009" name="PLoS Genet.">
        <title>The genome of Nectria haematococca: contribution of supernumerary chromosomes to gene expansion.</title>
        <authorList>
            <person name="Coleman J.J."/>
            <person name="Rounsley S.D."/>
            <person name="Rodriguez-Carres M."/>
            <person name="Kuo A."/>
            <person name="Wasmann C.C."/>
            <person name="Grimwood J."/>
            <person name="Schmutz J."/>
            <person name="Taga M."/>
            <person name="White G.J."/>
            <person name="Zhou S."/>
            <person name="Schwartz D.C."/>
            <person name="Freitag M."/>
            <person name="Ma L.J."/>
            <person name="Danchin E.G."/>
            <person name="Henrissat B."/>
            <person name="Coutinho P.M."/>
            <person name="Nelson D.R."/>
            <person name="Straney D."/>
            <person name="Napoli C.A."/>
            <person name="Barker B.M."/>
            <person name="Gribskov M."/>
            <person name="Rep M."/>
            <person name="Kroken S."/>
            <person name="Molnar I."/>
            <person name="Rensing C."/>
            <person name="Kennell J.C."/>
            <person name="Zamora J."/>
            <person name="Farman M.L."/>
            <person name="Selker E.U."/>
            <person name="Salamov A."/>
            <person name="Shapiro H."/>
            <person name="Pangilinan J."/>
            <person name="Lindquist E."/>
            <person name="Lamers C."/>
            <person name="Grigoriev I.V."/>
            <person name="Geiser D.M."/>
            <person name="Covert S.F."/>
            <person name="Temporini E."/>
            <person name="Vanetten H.D."/>
        </authorList>
    </citation>
    <scope>NUCLEOTIDE SEQUENCE [LARGE SCALE GENOMIC DNA]</scope>
    <source>
        <strain evidence="3">ATCC MYA-4622 / CBS 123669 / FGSC 9596 / NRRL 45880 / 77-13-4</strain>
    </source>
</reference>
<dbReference type="AlphaFoldDB" id="C7YV54"/>
<dbReference type="HOGENOM" id="CLU_506311_0_0_1"/>
<dbReference type="InterPro" id="IPR036875">
    <property type="entry name" value="Znf_CCHC_sf"/>
</dbReference>
<sequence>MADFTLLQGLPHINLVNITAAAATPPTTTTTTNNNTNSDTENNNMVRGGSNRDGSCHHYGPTNTGQGYGSGNPGPPQSDGDLSSLFDTPPPTAPSNDGRGGRGRRRGRGRGRGGGSSGGVRGGRGGGSFHGSTQTPPAPVAPIAQGQQSTGNMSLAPLNAGGYQFGGLTLLWPPPDSTHGYSPAVEASQGSGHGQQAQNFRGQDERLQVVEELGVKTQPAETPGQVDLSLSNASKRGGAQENIVSKVSFTPGAVVSYSNARDAKRAIDEIAGHDDDNTAVNLTIWLQPKKRRIEKDTKLTVSQWVALSCNDMGIEVPEGDVPEVDAETVDAADAEGIAKCPNCKVEGHGIVECMMPRRDGYVHGCIHCSTAEHQTAKCDKHPRDTAKLVDLLVKQRPNMPPLKATPWYPALHEYMEVASLEAIESFPWRAQFGIEVIQDPLLRRRAVESIEKGRDFRPVDPKMTDWVTIRERDGKPKSAMDGFPKLGTQPQGGKGPSQKWSKRQPPLSQKWRKAMIKHGQADPNNLPCGDGFQFVPGV</sequence>
<organism evidence="2 3">
    <name type="scientific">Fusarium vanettenii (strain ATCC MYA-4622 / CBS 123669 / FGSC 9596 / NRRL 45880 / 77-13-4)</name>
    <name type="common">Fusarium solani subsp. pisi</name>
    <dbReference type="NCBI Taxonomy" id="660122"/>
    <lineage>
        <taxon>Eukaryota</taxon>
        <taxon>Fungi</taxon>
        <taxon>Dikarya</taxon>
        <taxon>Ascomycota</taxon>
        <taxon>Pezizomycotina</taxon>
        <taxon>Sordariomycetes</taxon>
        <taxon>Hypocreomycetidae</taxon>
        <taxon>Hypocreales</taxon>
        <taxon>Nectriaceae</taxon>
        <taxon>Fusarium</taxon>
        <taxon>Fusarium solani species complex</taxon>
        <taxon>Fusarium vanettenii</taxon>
    </lineage>
</organism>
<feature type="region of interest" description="Disordered" evidence="1">
    <location>
        <begin position="25"/>
        <end position="155"/>
    </location>
</feature>
<evidence type="ECO:0000313" key="3">
    <source>
        <dbReference type="Proteomes" id="UP000005206"/>
    </source>
</evidence>
<protein>
    <submittedName>
        <fullName evidence="2">Uncharacterized protein</fullName>
    </submittedName>
</protein>
<dbReference type="GeneID" id="9674669"/>
<feature type="region of interest" description="Disordered" evidence="1">
    <location>
        <begin position="174"/>
        <end position="199"/>
    </location>
</feature>
<keyword evidence="3" id="KW-1185">Reference proteome</keyword>
<feature type="compositionally biased region" description="Low complexity" evidence="1">
    <location>
        <begin position="187"/>
        <end position="198"/>
    </location>
</feature>
<dbReference type="EMBL" id="GG698900">
    <property type="protein sequence ID" value="EEU44521.1"/>
    <property type="molecule type" value="Genomic_DNA"/>
</dbReference>